<gene>
    <name evidence="1" type="ORF">BRAPAZ1V2_A09P41700.2</name>
</gene>
<evidence type="ECO:0000313" key="1">
    <source>
        <dbReference type="EMBL" id="CAG7863703.1"/>
    </source>
</evidence>
<proteinExistence type="predicted"/>
<name>A0A8D9CW09_BRACM</name>
<dbReference type="Gramene" id="A09p41700.2_BraZ1">
    <property type="protein sequence ID" value="A09p41700.2_BraZ1.CDS.1"/>
    <property type="gene ID" value="A09g41700.2_BraZ1"/>
</dbReference>
<dbReference type="Proteomes" id="UP000694005">
    <property type="component" value="Chromosome A09"/>
</dbReference>
<reference evidence="1 2" key="1">
    <citation type="submission" date="2021-07" db="EMBL/GenBank/DDBJ databases">
        <authorList>
            <consortium name="Genoscope - CEA"/>
            <person name="William W."/>
        </authorList>
    </citation>
    <scope>NUCLEOTIDE SEQUENCE [LARGE SCALE GENOMIC DNA]</scope>
</reference>
<evidence type="ECO:0000313" key="2">
    <source>
        <dbReference type="Proteomes" id="UP000694005"/>
    </source>
</evidence>
<protein>
    <submittedName>
        <fullName evidence="1">Uncharacterized protein</fullName>
    </submittedName>
</protein>
<sequence>MSDALMDFYHSDFSNAQIIKLSEDLGRISALLDHPADCPDCPMFVQPLTATEPSWPD</sequence>
<dbReference type="EMBL" id="LS974625">
    <property type="protein sequence ID" value="CAG7863703.1"/>
    <property type="molecule type" value="Genomic_DNA"/>
</dbReference>
<organism evidence="1 2">
    <name type="scientific">Brassica campestris</name>
    <name type="common">Field mustard</name>
    <dbReference type="NCBI Taxonomy" id="3711"/>
    <lineage>
        <taxon>Eukaryota</taxon>
        <taxon>Viridiplantae</taxon>
        <taxon>Streptophyta</taxon>
        <taxon>Embryophyta</taxon>
        <taxon>Tracheophyta</taxon>
        <taxon>Spermatophyta</taxon>
        <taxon>Magnoliopsida</taxon>
        <taxon>eudicotyledons</taxon>
        <taxon>Gunneridae</taxon>
        <taxon>Pentapetalae</taxon>
        <taxon>rosids</taxon>
        <taxon>malvids</taxon>
        <taxon>Brassicales</taxon>
        <taxon>Brassicaceae</taxon>
        <taxon>Brassiceae</taxon>
        <taxon>Brassica</taxon>
    </lineage>
</organism>
<accession>A0A8D9CW09</accession>
<dbReference type="AlphaFoldDB" id="A0A8D9CW09"/>